<evidence type="ECO:0000256" key="1">
    <source>
        <dbReference type="SAM" id="MobiDB-lite"/>
    </source>
</evidence>
<feature type="compositionally biased region" description="Basic and acidic residues" evidence="1">
    <location>
        <begin position="127"/>
        <end position="138"/>
    </location>
</feature>
<dbReference type="InterPro" id="IPR025624">
    <property type="entry name" value="PcfK"/>
</dbReference>
<feature type="compositionally biased region" description="Basic and acidic residues" evidence="1">
    <location>
        <begin position="102"/>
        <end position="120"/>
    </location>
</feature>
<proteinExistence type="predicted"/>
<feature type="region of interest" description="Disordered" evidence="1">
    <location>
        <begin position="102"/>
        <end position="163"/>
    </location>
</feature>
<feature type="compositionally biased region" description="Polar residues" evidence="1">
    <location>
        <begin position="153"/>
        <end position="163"/>
    </location>
</feature>
<protein>
    <submittedName>
        <fullName evidence="2">Uncharacterized protein</fullName>
    </submittedName>
</protein>
<dbReference type="EMBL" id="MN577573">
    <property type="protein sequence ID" value="QGT50926.1"/>
    <property type="molecule type" value="Genomic_DNA"/>
</dbReference>
<dbReference type="Pfam" id="PF14058">
    <property type="entry name" value="PcfK"/>
    <property type="match status" value="1"/>
</dbReference>
<organism evidence="2">
    <name type="scientific">uncultured Bacillota bacterium</name>
    <dbReference type="NCBI Taxonomy" id="344338"/>
    <lineage>
        <taxon>Bacteria</taxon>
        <taxon>Bacillati</taxon>
        <taxon>Bacillota</taxon>
        <taxon>environmental samples</taxon>
    </lineage>
</organism>
<name>A0A650EMU0_9FIRM</name>
<gene>
    <name evidence="2" type="ORF">Firmicute1046_0020</name>
</gene>
<sequence length="163" mass="18638">MNQGNDPFIRIAEKLQSEIDKENRVPAEPIAGYLLGICVENPAFCKLVMQEHKTIQKCFDYVYNYAKQKLQSNGWLPDQEIYDAATAYFLIDDAELERQKAEAEAKQAAEREKRIAENKQKAQQQRKIQDAEKQKQADKASGQISLFEEVTQNEENTPQKAAA</sequence>
<dbReference type="AlphaFoldDB" id="A0A650EMU0"/>
<accession>A0A650EMU0</accession>
<evidence type="ECO:0000313" key="2">
    <source>
        <dbReference type="EMBL" id="QGT50926.1"/>
    </source>
</evidence>
<reference evidence="2" key="1">
    <citation type="journal article" date="2020" name="J. ISSAAS">
        <title>Lactobacilli and other gastrointestinal microbiota of Peromyscus leucopus, reservoir host for agents of Lyme disease and other zoonoses in North America.</title>
        <authorList>
            <person name="Milovic A."/>
            <person name="Bassam K."/>
            <person name="Shao H."/>
            <person name="Chatzistamou I."/>
            <person name="Tufts D.M."/>
            <person name="Diuk-Wasser M."/>
            <person name="Barbour A.G."/>
        </authorList>
    </citation>
    <scope>NUCLEOTIDE SEQUENCE</scope>
    <source>
        <strain evidence="2">LL40</strain>
    </source>
</reference>